<proteinExistence type="predicted"/>
<keyword evidence="2 6" id="KW-0812">Transmembrane</keyword>
<dbReference type="EMBL" id="CAJNDS010002301">
    <property type="protein sequence ID" value="CAE7420119.1"/>
    <property type="molecule type" value="Genomic_DNA"/>
</dbReference>
<name>A0A812R554_9DINO</name>
<dbReference type="InterPro" id="IPR011009">
    <property type="entry name" value="Kinase-like_dom_sf"/>
</dbReference>
<feature type="transmembrane region" description="Helical" evidence="6">
    <location>
        <begin position="554"/>
        <end position="578"/>
    </location>
</feature>
<comment type="caution">
    <text evidence="8">The sequence shown here is derived from an EMBL/GenBank/DDBJ whole genome shotgun (WGS) entry which is preliminary data.</text>
</comment>
<feature type="domain" description="Amino acid transporter transmembrane" evidence="7">
    <location>
        <begin position="232"/>
        <end position="602"/>
    </location>
</feature>
<evidence type="ECO:0000256" key="3">
    <source>
        <dbReference type="ARBA" id="ARBA00022989"/>
    </source>
</evidence>
<organism evidence="8 9">
    <name type="scientific">Symbiodinium natans</name>
    <dbReference type="NCBI Taxonomy" id="878477"/>
    <lineage>
        <taxon>Eukaryota</taxon>
        <taxon>Sar</taxon>
        <taxon>Alveolata</taxon>
        <taxon>Dinophyceae</taxon>
        <taxon>Suessiales</taxon>
        <taxon>Symbiodiniaceae</taxon>
        <taxon>Symbiodinium</taxon>
    </lineage>
</organism>
<dbReference type="Gene3D" id="3.30.200.20">
    <property type="entry name" value="Phosphorylase Kinase, domain 1"/>
    <property type="match status" value="1"/>
</dbReference>
<feature type="transmembrane region" description="Helical" evidence="6">
    <location>
        <begin position="443"/>
        <end position="464"/>
    </location>
</feature>
<evidence type="ECO:0000256" key="6">
    <source>
        <dbReference type="SAM" id="Phobius"/>
    </source>
</evidence>
<feature type="transmembrane region" description="Helical" evidence="6">
    <location>
        <begin position="261"/>
        <end position="285"/>
    </location>
</feature>
<dbReference type="Pfam" id="PF01490">
    <property type="entry name" value="Aa_trans"/>
    <property type="match status" value="1"/>
</dbReference>
<evidence type="ECO:0000313" key="8">
    <source>
        <dbReference type="EMBL" id="CAE7420119.1"/>
    </source>
</evidence>
<feature type="transmembrane region" description="Helical" evidence="6">
    <location>
        <begin position="531"/>
        <end position="548"/>
    </location>
</feature>
<accession>A0A812R554</accession>
<comment type="subcellular location">
    <subcellularLocation>
        <location evidence="1">Membrane</location>
        <topology evidence="1">Multi-pass membrane protein</topology>
    </subcellularLocation>
</comment>
<feature type="transmembrane region" description="Helical" evidence="6">
    <location>
        <begin position="409"/>
        <end position="431"/>
    </location>
</feature>
<reference evidence="8" key="1">
    <citation type="submission" date="2021-02" db="EMBL/GenBank/DDBJ databases">
        <authorList>
            <person name="Dougan E. K."/>
            <person name="Rhodes N."/>
            <person name="Thang M."/>
            <person name="Chan C."/>
        </authorList>
    </citation>
    <scope>NUCLEOTIDE SEQUENCE</scope>
</reference>
<dbReference type="GO" id="GO:0015179">
    <property type="term" value="F:L-amino acid transmembrane transporter activity"/>
    <property type="evidence" value="ECO:0007669"/>
    <property type="project" value="TreeGrafter"/>
</dbReference>
<keyword evidence="3 6" id="KW-1133">Transmembrane helix</keyword>
<evidence type="ECO:0000313" key="9">
    <source>
        <dbReference type="Proteomes" id="UP000604046"/>
    </source>
</evidence>
<sequence>MSGFGIPGLLEQWKSSWLDPALDYIEGNKPKTDSHLNEASNEYFEEEIKASTRNFDSSCLLGSGTFGSVYRGTMRDGTEVAIKVLQVPEEAGFEEEIKMGAAAASEAATSSATSSASFRERADVADLQKQLLQERMGKSPNGLPIAGLPRNNSWDGSGDRVSMSPELAESRRLREPGGFRRGFLQTQARNQGVQEQDLPQSWTTSFQVETHVYGLNLSDDEDVQIVQPATRGASNLNIAFLIFKGNCGCAILYMPRGWMNGGLVFASILVPFIGMTSIWCALLLLKARLTTENHAGYGDLMNNALGPRGRAAANLFIVLLQLGTCCTYFIVASTLLQITLLPKVSLNLLIACMAVFMVPLVAVRKVASLWPLSLVGTALVVIGALIVVGMEVESAATESKELALLNWNGLLVCVGQACFMFEGIGLILPTYDASRKPEDFPWIYVLVQSGTLAVVCSIGLLGYMAFGDDVAALILLNFPKCIAVSLVRFAFMVQVWCSFPLQFLPGTRLLETFFFTPVSDPPLMRKAAKTAFRALVVVLLAGISVLGASKLDNFVSLIGALCGVPLAFIFPAIAHYALVKECRCLDIVLVVFGVTLTILVTGVNIMAFF</sequence>
<dbReference type="SUPFAM" id="SSF56112">
    <property type="entry name" value="Protein kinase-like (PK-like)"/>
    <property type="match status" value="1"/>
</dbReference>
<keyword evidence="4 6" id="KW-0472">Membrane</keyword>
<evidence type="ECO:0000256" key="5">
    <source>
        <dbReference type="SAM" id="MobiDB-lite"/>
    </source>
</evidence>
<feature type="transmembrane region" description="Helical" evidence="6">
    <location>
        <begin position="585"/>
        <end position="608"/>
    </location>
</feature>
<protein>
    <submittedName>
        <fullName evidence="8">Avt3 protein</fullName>
    </submittedName>
</protein>
<dbReference type="AlphaFoldDB" id="A0A812R554"/>
<dbReference type="PANTHER" id="PTHR22950:SF666">
    <property type="entry name" value="VACUOLAR AMINO ACID TRANSPORTER 4"/>
    <property type="match status" value="1"/>
</dbReference>
<feature type="transmembrane region" description="Helical" evidence="6">
    <location>
        <begin position="470"/>
        <end position="491"/>
    </location>
</feature>
<gene>
    <name evidence="8" type="primary">avt3</name>
    <name evidence="8" type="ORF">SNAT2548_LOCUS22847</name>
</gene>
<evidence type="ECO:0000256" key="1">
    <source>
        <dbReference type="ARBA" id="ARBA00004141"/>
    </source>
</evidence>
<dbReference type="InterPro" id="IPR013057">
    <property type="entry name" value="AA_transpt_TM"/>
</dbReference>
<dbReference type="Proteomes" id="UP000604046">
    <property type="component" value="Unassembled WGS sequence"/>
</dbReference>
<feature type="transmembrane region" description="Helical" evidence="6">
    <location>
        <begin position="315"/>
        <end position="338"/>
    </location>
</feature>
<dbReference type="GO" id="GO:0016020">
    <property type="term" value="C:membrane"/>
    <property type="evidence" value="ECO:0007669"/>
    <property type="project" value="UniProtKB-SubCell"/>
</dbReference>
<feature type="region of interest" description="Disordered" evidence="5">
    <location>
        <begin position="138"/>
        <end position="171"/>
    </location>
</feature>
<evidence type="ECO:0000256" key="4">
    <source>
        <dbReference type="ARBA" id="ARBA00023136"/>
    </source>
</evidence>
<dbReference type="OrthoDB" id="1684102at2759"/>
<dbReference type="PANTHER" id="PTHR22950">
    <property type="entry name" value="AMINO ACID TRANSPORTER"/>
    <property type="match status" value="1"/>
</dbReference>
<feature type="transmembrane region" description="Helical" evidence="6">
    <location>
        <begin position="344"/>
        <end position="362"/>
    </location>
</feature>
<feature type="transmembrane region" description="Helical" evidence="6">
    <location>
        <begin position="369"/>
        <end position="389"/>
    </location>
</feature>
<evidence type="ECO:0000256" key="2">
    <source>
        <dbReference type="ARBA" id="ARBA00022692"/>
    </source>
</evidence>
<keyword evidence="9" id="KW-1185">Reference proteome</keyword>
<evidence type="ECO:0000259" key="7">
    <source>
        <dbReference type="Pfam" id="PF01490"/>
    </source>
</evidence>